<evidence type="ECO:0000313" key="4">
    <source>
        <dbReference type="Proteomes" id="UP001241747"/>
    </source>
</evidence>
<sequence>MTAFNVEVLLLLLLAFVLGLGLGLWLRRLQRRAAEAGVMVPVPAHLPPPVSIDPLPVAAVPPAAAAEVVAPEASPPSSVASDAGPSPATSEGRASGPPVRAPVADLFSHLLNVRPGAVVDEPPLDPRRRGGGTAVREGEGHPGVRPPVLAAPDGGGGDDLKRLKGIGPQNEQRLHALGIYHFHQIAAWTPEEAVWVGRYLAFPGRIEREDWIGQARTLALAVGLSAEASASRKPKGED</sequence>
<gene>
    <name evidence="3" type="ORF">QOZ94_003748</name>
</gene>
<dbReference type="Proteomes" id="UP001241747">
    <property type="component" value="Unassembled WGS sequence"/>
</dbReference>
<keyword evidence="2" id="KW-0472">Membrane</keyword>
<dbReference type="Gene3D" id="1.10.150.20">
    <property type="entry name" value="5' to 3' exonuclease, C-terminal subdomain"/>
    <property type="match status" value="1"/>
</dbReference>
<keyword evidence="2" id="KW-1133">Transmembrane helix</keyword>
<comment type="caution">
    <text evidence="3">The sequence shown here is derived from an EMBL/GenBank/DDBJ whole genome shotgun (WGS) entry which is preliminary data.</text>
</comment>
<keyword evidence="2" id="KW-0812">Transmembrane</keyword>
<organism evidence="3 4">
    <name type="scientific">Xanthobacter agilis</name>
    <dbReference type="NCBI Taxonomy" id="47492"/>
    <lineage>
        <taxon>Bacteria</taxon>
        <taxon>Pseudomonadati</taxon>
        <taxon>Pseudomonadota</taxon>
        <taxon>Alphaproteobacteria</taxon>
        <taxon>Hyphomicrobiales</taxon>
        <taxon>Xanthobacteraceae</taxon>
        <taxon>Xanthobacter</taxon>
    </lineage>
</organism>
<feature type="transmembrane region" description="Helical" evidence="2">
    <location>
        <begin position="6"/>
        <end position="26"/>
    </location>
</feature>
<feature type="compositionally biased region" description="Low complexity" evidence="1">
    <location>
        <begin position="71"/>
        <end position="88"/>
    </location>
</feature>
<feature type="region of interest" description="Disordered" evidence="1">
    <location>
        <begin position="71"/>
        <end position="99"/>
    </location>
</feature>
<proteinExistence type="predicted"/>
<name>A0ABU0LIH5_XANAG</name>
<dbReference type="EMBL" id="JAUSVY010000011">
    <property type="protein sequence ID" value="MDQ0506933.1"/>
    <property type="molecule type" value="Genomic_DNA"/>
</dbReference>
<keyword evidence="4" id="KW-1185">Reference proteome</keyword>
<evidence type="ECO:0000313" key="3">
    <source>
        <dbReference type="EMBL" id="MDQ0506933.1"/>
    </source>
</evidence>
<accession>A0ABU0LIH5</accession>
<feature type="region of interest" description="Disordered" evidence="1">
    <location>
        <begin position="118"/>
        <end position="153"/>
    </location>
</feature>
<protein>
    <submittedName>
        <fullName evidence="3">NADH-quinone oxidoreductase subunit E</fullName>
    </submittedName>
</protein>
<evidence type="ECO:0000256" key="1">
    <source>
        <dbReference type="SAM" id="MobiDB-lite"/>
    </source>
</evidence>
<dbReference type="RefSeq" id="WP_237346579.1">
    <property type="nucleotide sequence ID" value="NZ_JABWGX010000020.1"/>
</dbReference>
<reference evidence="3 4" key="1">
    <citation type="submission" date="2023-07" db="EMBL/GenBank/DDBJ databases">
        <title>Genomic Encyclopedia of Type Strains, Phase IV (KMG-IV): sequencing the most valuable type-strain genomes for metagenomic binning, comparative biology and taxonomic classification.</title>
        <authorList>
            <person name="Goeker M."/>
        </authorList>
    </citation>
    <scope>NUCLEOTIDE SEQUENCE [LARGE SCALE GENOMIC DNA]</scope>
    <source>
        <strain evidence="3 4">DSM 3770</strain>
    </source>
</reference>
<evidence type="ECO:0000256" key="2">
    <source>
        <dbReference type="SAM" id="Phobius"/>
    </source>
</evidence>